<sequence>MNIPANQIVHHIEEKFASLKKGLESGDEKTVRECATAIEAYCQLLKGAQQQVQTRQEPIMHPQAYPTSSPQPSSQPLIVNQPSAQEEDEKRNLLDF</sequence>
<proteinExistence type="predicted"/>
<dbReference type="InterPro" id="IPR035218">
    <property type="entry name" value="DUF5327"/>
</dbReference>
<gene>
    <name evidence="2" type="ORF">IQ10_00146</name>
</gene>
<dbReference type="Proteomes" id="UP000315711">
    <property type="component" value="Unassembled WGS sequence"/>
</dbReference>
<name>A0A562QSN8_9BACI</name>
<feature type="region of interest" description="Disordered" evidence="1">
    <location>
        <begin position="53"/>
        <end position="96"/>
    </location>
</feature>
<dbReference type="AlphaFoldDB" id="A0A562QSN8"/>
<dbReference type="EMBL" id="VLKZ01000001">
    <property type="protein sequence ID" value="TWI59725.1"/>
    <property type="molecule type" value="Genomic_DNA"/>
</dbReference>
<keyword evidence="3" id="KW-1185">Reference proteome</keyword>
<evidence type="ECO:0000313" key="2">
    <source>
        <dbReference type="EMBL" id="TWI59725.1"/>
    </source>
</evidence>
<dbReference type="Pfam" id="PF17261">
    <property type="entry name" value="DUF5327"/>
    <property type="match status" value="1"/>
</dbReference>
<dbReference type="RefSeq" id="WP_144448561.1">
    <property type="nucleotide sequence ID" value="NZ_VLKZ01000001.1"/>
</dbReference>
<organism evidence="2 3">
    <name type="scientific">Halalkalibacter nanhaiisediminis</name>
    <dbReference type="NCBI Taxonomy" id="688079"/>
    <lineage>
        <taxon>Bacteria</taxon>
        <taxon>Bacillati</taxon>
        <taxon>Bacillota</taxon>
        <taxon>Bacilli</taxon>
        <taxon>Bacillales</taxon>
        <taxon>Bacillaceae</taxon>
        <taxon>Halalkalibacter</taxon>
    </lineage>
</organism>
<dbReference type="OrthoDB" id="2914030at2"/>
<comment type="caution">
    <text evidence="2">The sequence shown here is derived from an EMBL/GenBank/DDBJ whole genome shotgun (WGS) entry which is preliminary data.</text>
</comment>
<evidence type="ECO:0000256" key="1">
    <source>
        <dbReference type="SAM" id="MobiDB-lite"/>
    </source>
</evidence>
<feature type="compositionally biased region" description="Low complexity" evidence="1">
    <location>
        <begin position="66"/>
        <end position="76"/>
    </location>
</feature>
<accession>A0A562QSN8</accession>
<evidence type="ECO:0008006" key="4">
    <source>
        <dbReference type="Google" id="ProtNLM"/>
    </source>
</evidence>
<protein>
    <recommendedName>
        <fullName evidence="4">YwdI family protein</fullName>
    </recommendedName>
</protein>
<evidence type="ECO:0000313" key="3">
    <source>
        <dbReference type="Proteomes" id="UP000315711"/>
    </source>
</evidence>
<reference evidence="2 3" key="1">
    <citation type="journal article" date="2015" name="Stand. Genomic Sci.">
        <title>Genomic Encyclopedia of Bacterial and Archaeal Type Strains, Phase III: the genomes of soil and plant-associated and newly described type strains.</title>
        <authorList>
            <person name="Whitman W.B."/>
            <person name="Woyke T."/>
            <person name="Klenk H.P."/>
            <person name="Zhou Y."/>
            <person name="Lilburn T.G."/>
            <person name="Beck B.J."/>
            <person name="De Vos P."/>
            <person name="Vandamme P."/>
            <person name="Eisen J.A."/>
            <person name="Garrity G."/>
            <person name="Hugenholtz P."/>
            <person name="Kyrpides N.C."/>
        </authorList>
    </citation>
    <scope>NUCLEOTIDE SEQUENCE [LARGE SCALE GENOMIC DNA]</scope>
    <source>
        <strain evidence="2 3">CGMCC 1.10116</strain>
    </source>
</reference>